<organism evidence="2 3">
    <name type="scientific">Thauera phenylacetica B4P</name>
    <dbReference type="NCBI Taxonomy" id="1234382"/>
    <lineage>
        <taxon>Bacteria</taxon>
        <taxon>Pseudomonadati</taxon>
        <taxon>Pseudomonadota</taxon>
        <taxon>Betaproteobacteria</taxon>
        <taxon>Rhodocyclales</taxon>
        <taxon>Zoogloeaceae</taxon>
        <taxon>Thauera</taxon>
    </lineage>
</organism>
<protein>
    <submittedName>
        <fullName evidence="2">Putative transcriptional factor</fullName>
    </submittedName>
</protein>
<name>N6ZLA5_9RHOO</name>
<dbReference type="OrthoDB" id="8595817at2"/>
<accession>N6ZLA5</accession>
<evidence type="ECO:0000313" key="2">
    <source>
        <dbReference type="EMBL" id="ENO95108.1"/>
    </source>
</evidence>
<dbReference type="Pfam" id="PF13280">
    <property type="entry name" value="WYL"/>
    <property type="match status" value="1"/>
</dbReference>
<reference evidence="2 3" key="1">
    <citation type="submission" date="2012-09" db="EMBL/GenBank/DDBJ databases">
        <title>Draft Genome Sequences of 6 Strains from Genus Thauera.</title>
        <authorList>
            <person name="Liu B."/>
            <person name="Shapleigh J.P."/>
            <person name="Frostegard A.H."/>
        </authorList>
    </citation>
    <scope>NUCLEOTIDE SEQUENCE [LARGE SCALE GENOMIC DNA]</scope>
    <source>
        <strain evidence="2 3">B4P</strain>
    </source>
</reference>
<dbReference type="AlphaFoldDB" id="N6ZLA5"/>
<dbReference type="PROSITE" id="PS52050">
    <property type="entry name" value="WYL"/>
    <property type="match status" value="1"/>
</dbReference>
<feature type="domain" description="WYL" evidence="1">
    <location>
        <begin position="152"/>
        <end position="216"/>
    </location>
</feature>
<dbReference type="InterPro" id="IPR026881">
    <property type="entry name" value="WYL_dom"/>
</dbReference>
<dbReference type="EMBL" id="AMXF01000279">
    <property type="protein sequence ID" value="ENO95108.1"/>
    <property type="molecule type" value="Genomic_DNA"/>
</dbReference>
<comment type="caution">
    <text evidence="2">The sequence shown here is derived from an EMBL/GenBank/DDBJ whole genome shotgun (WGS) entry which is preliminary data.</text>
</comment>
<gene>
    <name evidence="2" type="ORF">C667_20694</name>
</gene>
<proteinExistence type="predicted"/>
<evidence type="ECO:0000259" key="1">
    <source>
        <dbReference type="Pfam" id="PF13280"/>
    </source>
</evidence>
<keyword evidence="3" id="KW-1185">Reference proteome</keyword>
<sequence>MAVSKDRIDRLAQLEALIPRHAPVENCPDPGRLVDRMGKHYAHHASPAARRRAIQRDLEELVADARIEPVNPGGKPLRYRRLREDTASDPYLWDYARRSIENILAAELPAGQLDAVWQRMLEPDSGTGLDASRLRILSDSQRLQPAAIRDGALADVLEALTRAQTLVIGYRDAADKLTRPVIHPQALLQRGPRVYLFAMKNDEALVRMYALHRITSSALGSEPARKAADFDLDREIRRGNADSGTGDRY</sequence>
<evidence type="ECO:0000313" key="3">
    <source>
        <dbReference type="Proteomes" id="UP000013047"/>
    </source>
</evidence>
<dbReference type="Proteomes" id="UP000013047">
    <property type="component" value="Unassembled WGS sequence"/>
</dbReference>
<dbReference type="RefSeq" id="WP_004380224.1">
    <property type="nucleotide sequence ID" value="NZ_AMXF01000279.1"/>
</dbReference>